<feature type="chain" id="PRO_5041679611" evidence="1">
    <location>
        <begin position="22"/>
        <end position="110"/>
    </location>
</feature>
<dbReference type="RefSeq" id="WP_316432391.1">
    <property type="nucleotide sequence ID" value="NZ_CP053586.1"/>
</dbReference>
<accession>A0AA96WIH6</accession>
<evidence type="ECO:0000256" key="1">
    <source>
        <dbReference type="SAM" id="SignalP"/>
    </source>
</evidence>
<reference evidence="2" key="1">
    <citation type="submission" date="2020-05" db="EMBL/GenBank/DDBJ databases">
        <authorList>
            <person name="Zhu T."/>
            <person name="Keshari N."/>
            <person name="Lu X."/>
        </authorList>
    </citation>
    <scope>NUCLEOTIDE SEQUENCE</scope>
    <source>
        <strain evidence="2">NK1-12</strain>
    </source>
</reference>
<dbReference type="EMBL" id="CP053586">
    <property type="protein sequence ID" value="WNZ26168.1"/>
    <property type="molecule type" value="Genomic_DNA"/>
</dbReference>
<keyword evidence="1" id="KW-0732">Signal</keyword>
<sequence length="110" mass="11467">MLKFLQLTGLFLLLASQSATAQVSSFNQVDLVCYMQTSDGRTVNLTSLCGNQRLTNSSDTTATTNGRTPLSPYTNLGNLDIYSGGTSSTPCFGLDAQGRPCSAAAGSSTN</sequence>
<protein>
    <submittedName>
        <fullName evidence="2">Uncharacterized protein</fullName>
    </submittedName>
</protein>
<name>A0AA96WIH6_9CYAN</name>
<evidence type="ECO:0000313" key="2">
    <source>
        <dbReference type="EMBL" id="WNZ26168.1"/>
    </source>
</evidence>
<gene>
    <name evidence="2" type="ORF">HJG54_27330</name>
</gene>
<feature type="signal peptide" evidence="1">
    <location>
        <begin position="1"/>
        <end position="21"/>
    </location>
</feature>
<dbReference type="AlphaFoldDB" id="A0AA96WIH6"/>
<proteinExistence type="predicted"/>
<organism evidence="2">
    <name type="scientific">Leptolyngbya sp. NK1-12</name>
    <dbReference type="NCBI Taxonomy" id="2547451"/>
    <lineage>
        <taxon>Bacteria</taxon>
        <taxon>Bacillati</taxon>
        <taxon>Cyanobacteriota</taxon>
        <taxon>Cyanophyceae</taxon>
        <taxon>Leptolyngbyales</taxon>
        <taxon>Leptolyngbyaceae</taxon>
        <taxon>Leptolyngbya group</taxon>
        <taxon>Leptolyngbya</taxon>
    </lineage>
</organism>